<reference evidence="2 3" key="1">
    <citation type="journal article" date="2021" name="MBio">
        <title>Poor Competitiveness of Bradyrhizobium in Pigeon Pea Root Colonization in Indian Soils.</title>
        <authorList>
            <person name="Chalasani D."/>
            <person name="Basu A."/>
            <person name="Pullabhotla S.V.S.R.N."/>
            <person name="Jorrin B."/>
            <person name="Neal A.L."/>
            <person name="Poole P.S."/>
            <person name="Podile A.R."/>
            <person name="Tkacz A."/>
        </authorList>
    </citation>
    <scope>NUCLEOTIDE SEQUENCE [LARGE SCALE GENOMIC DNA]</scope>
    <source>
        <strain evidence="2 3">HU12</strain>
    </source>
</reference>
<protein>
    <submittedName>
        <fullName evidence="2">Transposase</fullName>
    </submittedName>
</protein>
<evidence type="ECO:0000313" key="3">
    <source>
        <dbReference type="Proteomes" id="UP000777440"/>
    </source>
</evidence>
<dbReference type="RefSeq" id="WP_220340143.1">
    <property type="nucleotide sequence ID" value="NZ_JAEUAX010000009.1"/>
</dbReference>
<feature type="compositionally biased region" description="Basic and acidic residues" evidence="1">
    <location>
        <begin position="257"/>
        <end position="266"/>
    </location>
</feature>
<organism evidence="2 3">
    <name type="scientific">Microbacterium ureisolvens</name>
    <dbReference type="NCBI Taxonomy" id="2781186"/>
    <lineage>
        <taxon>Bacteria</taxon>
        <taxon>Bacillati</taxon>
        <taxon>Actinomycetota</taxon>
        <taxon>Actinomycetes</taxon>
        <taxon>Micrococcales</taxon>
        <taxon>Microbacteriaceae</taxon>
        <taxon>Microbacterium</taxon>
    </lineage>
</organism>
<comment type="caution">
    <text evidence="2">The sequence shown here is derived from an EMBL/GenBank/DDBJ whole genome shotgun (WGS) entry which is preliminary data.</text>
</comment>
<keyword evidence="3" id="KW-1185">Reference proteome</keyword>
<proteinExistence type="predicted"/>
<gene>
    <name evidence="2" type="ORF">JNB61_15155</name>
</gene>
<dbReference type="Proteomes" id="UP000777440">
    <property type="component" value="Unassembled WGS sequence"/>
</dbReference>
<name>A0ABS7I0D8_9MICO</name>
<evidence type="ECO:0000256" key="1">
    <source>
        <dbReference type="SAM" id="MobiDB-lite"/>
    </source>
</evidence>
<dbReference type="EMBL" id="JAEUAX010000009">
    <property type="protein sequence ID" value="MBW9111116.1"/>
    <property type="molecule type" value="Genomic_DNA"/>
</dbReference>
<accession>A0ABS7I0D8</accession>
<evidence type="ECO:0000313" key="2">
    <source>
        <dbReference type="EMBL" id="MBW9111116.1"/>
    </source>
</evidence>
<sequence>MSQADVDDELDALAAELYALPPAQFTAARNARAGLAAPALAKRLKALRKPTVSAWAVNLLARDGQLADAVELSAALREAQDDFDAAELSRLSRQRRQLVAALAKQAVGLAEEAGGTVSAAARDDVAATINAAVMDAAAAAAVLTARLVKPLEAGDIDPAALADAVGGSLPGAVAPPARDDLAERRARKAAEKAAREAERLANEAERELARVDARRAKAQERVDHVRERIDDLRRDLAALEADERAAVEKLDTIERERSEAAAKSRDAAQAAERAQRAVDEA</sequence>
<feature type="region of interest" description="Disordered" evidence="1">
    <location>
        <begin position="257"/>
        <end position="281"/>
    </location>
</feature>